<keyword evidence="2" id="KW-0732">Signal</keyword>
<feature type="signal peptide" evidence="2">
    <location>
        <begin position="1"/>
        <end position="21"/>
    </location>
</feature>
<evidence type="ECO:0000256" key="2">
    <source>
        <dbReference type="SAM" id="SignalP"/>
    </source>
</evidence>
<feature type="chain" id="PRO_5045607773" description="Lipoprotein" evidence="2">
    <location>
        <begin position="22"/>
        <end position="91"/>
    </location>
</feature>
<feature type="region of interest" description="Disordered" evidence="1">
    <location>
        <begin position="34"/>
        <end position="91"/>
    </location>
</feature>
<accession>A0ABU3WCQ5</accession>
<evidence type="ECO:0000256" key="1">
    <source>
        <dbReference type="SAM" id="MobiDB-lite"/>
    </source>
</evidence>
<organism evidence="3 4">
    <name type="scientific">Acinetobacter chinensis</name>
    <dbReference type="NCBI Taxonomy" id="2004650"/>
    <lineage>
        <taxon>Bacteria</taxon>
        <taxon>Pseudomonadati</taxon>
        <taxon>Pseudomonadota</taxon>
        <taxon>Gammaproteobacteria</taxon>
        <taxon>Moraxellales</taxon>
        <taxon>Moraxellaceae</taxon>
        <taxon>Acinetobacter</taxon>
    </lineage>
</organism>
<keyword evidence="4" id="KW-1185">Reference proteome</keyword>
<evidence type="ECO:0000313" key="3">
    <source>
        <dbReference type="EMBL" id="MDV2468182.1"/>
    </source>
</evidence>
<comment type="caution">
    <text evidence="3">The sequence shown here is derived from an EMBL/GenBank/DDBJ whole genome shotgun (WGS) entry which is preliminary data.</text>
</comment>
<dbReference type="RefSeq" id="WP_317024530.1">
    <property type="nucleotide sequence ID" value="NZ_CP127923.1"/>
</dbReference>
<dbReference type="EMBL" id="JASVDY010000001">
    <property type="protein sequence ID" value="MDV2468182.1"/>
    <property type="molecule type" value="Genomic_DNA"/>
</dbReference>
<gene>
    <name evidence="3" type="ORF">QR674_04225</name>
</gene>
<dbReference type="PROSITE" id="PS51257">
    <property type="entry name" value="PROKAR_LIPOPROTEIN"/>
    <property type="match status" value="1"/>
</dbReference>
<protein>
    <recommendedName>
        <fullName evidence="5">Lipoprotein</fullName>
    </recommendedName>
</protein>
<reference evidence="3 4" key="1">
    <citation type="submission" date="2023-06" db="EMBL/GenBank/DDBJ databases">
        <title>Genomic Analysis of Acinetobacter Strains Recovered from South Australian Aquatic Samples provides Insights into the Circulation of Antibiotic Resistance determinants in the Environment.</title>
        <authorList>
            <person name="Tobin L."/>
            <person name="Jarocki V.M."/>
            <person name="Kenyon J."/>
            <person name="Drigo B."/>
            <person name="Donner E."/>
            <person name="Djordjevic S.P."/>
            <person name="Hamidian M."/>
        </authorList>
    </citation>
    <scope>NUCLEOTIDE SEQUENCE [LARGE SCALE GENOMIC DNA]</scope>
    <source>
        <strain evidence="3 4">SAAc652</strain>
    </source>
</reference>
<proteinExistence type="predicted"/>
<evidence type="ECO:0000313" key="4">
    <source>
        <dbReference type="Proteomes" id="UP001278188"/>
    </source>
</evidence>
<evidence type="ECO:0008006" key="5">
    <source>
        <dbReference type="Google" id="ProtNLM"/>
    </source>
</evidence>
<feature type="compositionally biased region" description="Basic and acidic residues" evidence="1">
    <location>
        <begin position="52"/>
        <end position="63"/>
    </location>
</feature>
<name>A0ABU3WCQ5_9GAMM</name>
<dbReference type="Proteomes" id="UP001278188">
    <property type="component" value="Unassembled WGS sequence"/>
</dbReference>
<feature type="compositionally biased region" description="Low complexity" evidence="1">
    <location>
        <begin position="64"/>
        <end position="91"/>
    </location>
</feature>
<sequence length="91" mass="9191">MNLKLTLAALLIAPLALTACAKKDDAAKTEGAASEAVVEEKVTPEQQAAIDAIDKPVLDEKNTDVPADIANAPADAATPATEAEAAGETAH</sequence>